<protein>
    <submittedName>
        <fullName evidence="2">DUF2191 domain-containing protein</fullName>
    </submittedName>
</protein>
<name>A0A2P7RI54_9HYPH</name>
<keyword evidence="3" id="KW-1185">Reference proteome</keyword>
<dbReference type="Pfam" id="PF09957">
    <property type="entry name" value="VapB_antitoxin"/>
    <property type="match status" value="1"/>
</dbReference>
<gene>
    <name evidence="2" type="ORF">C7I84_29085</name>
</gene>
<feature type="compositionally biased region" description="Basic and acidic residues" evidence="1">
    <location>
        <begin position="56"/>
        <end position="65"/>
    </location>
</feature>
<organism evidence="2 3">
    <name type="scientific">Kumtagia ephedrae</name>
    <dbReference type="NCBI Taxonomy" id="2116701"/>
    <lineage>
        <taxon>Bacteria</taxon>
        <taxon>Pseudomonadati</taxon>
        <taxon>Pseudomonadota</taxon>
        <taxon>Alphaproteobacteria</taxon>
        <taxon>Hyphomicrobiales</taxon>
        <taxon>Phyllobacteriaceae</taxon>
        <taxon>Kumtagia</taxon>
    </lineage>
</organism>
<dbReference type="EMBL" id="PXYK01000057">
    <property type="protein sequence ID" value="PSJ49835.1"/>
    <property type="molecule type" value="Genomic_DNA"/>
</dbReference>
<proteinExistence type="predicted"/>
<dbReference type="OrthoDB" id="9805830at2"/>
<dbReference type="RefSeq" id="WP_106775701.1">
    <property type="nucleotide sequence ID" value="NZ_PXYK01000057.1"/>
</dbReference>
<evidence type="ECO:0000313" key="2">
    <source>
        <dbReference type="EMBL" id="PSJ49835.1"/>
    </source>
</evidence>
<comment type="caution">
    <text evidence="2">The sequence shown here is derived from an EMBL/GenBank/DDBJ whole genome shotgun (WGS) entry which is preliminary data.</text>
</comment>
<evidence type="ECO:0000256" key="1">
    <source>
        <dbReference type="SAM" id="MobiDB-lite"/>
    </source>
</evidence>
<accession>A0A2P7RI54</accession>
<evidence type="ECO:0000313" key="3">
    <source>
        <dbReference type="Proteomes" id="UP000241229"/>
    </source>
</evidence>
<reference evidence="2 3" key="1">
    <citation type="submission" date="2018-03" db="EMBL/GenBank/DDBJ databases">
        <title>The draft genome of Mesorhizobium sp. 6GN-30.</title>
        <authorList>
            <person name="Liu L."/>
            <person name="Li L."/>
            <person name="Wang T."/>
            <person name="Zhang X."/>
            <person name="Liang L."/>
        </authorList>
    </citation>
    <scope>NUCLEOTIDE SEQUENCE [LARGE SCALE GENOMIC DNA]</scope>
    <source>
        <strain evidence="2 3">6GN30</strain>
    </source>
</reference>
<dbReference type="Proteomes" id="UP000241229">
    <property type="component" value="Unassembled WGS sequence"/>
</dbReference>
<dbReference type="AlphaFoldDB" id="A0A2P7RI54"/>
<sequence>MRTTLTIDDELLAKAEQYTGIKERSVLIREALTALVQREAARRLARLGGSDPDAESAPRRRPAAE</sequence>
<feature type="region of interest" description="Disordered" evidence="1">
    <location>
        <begin position="44"/>
        <end position="65"/>
    </location>
</feature>
<dbReference type="InterPro" id="IPR019239">
    <property type="entry name" value="VapB_antitoxin"/>
</dbReference>